<dbReference type="PROSITE" id="PS51257">
    <property type="entry name" value="PROKAR_LIPOPROTEIN"/>
    <property type="match status" value="1"/>
</dbReference>
<proteinExistence type="predicted"/>
<keyword evidence="1" id="KW-0732">Signal</keyword>
<sequence length="552" mass="57259">MFRYSIGVLMAAAATLLVACNDSSSSSSGNGSTSISCDANVSVTAGGNGVGSSGYEGLRYFRAGDELCALDTGAGTSFSVATNSESTMDLVVTDYERAGGTLSSPGVVFVADGHIWYADTASAAGSVSPRQVSSESDSGDIVEMVLAPDYQDASKGSLAYHKPGEGWFAVEVDQNSSTDPVSFGDDHIPVGPYYDGDQLTHWIVRDSSDSRLILVEVPDVATETVELEENVGFVSYVGAVANSDALLAVGDDFMFLQEGGTDPELVAATGNGADAAGGLIGLGSITSTALTKDTSIFLGVQHDDNAVLLEADAVEGTVEVLFEDGNAGKSSPVLVTANDDSVIMAWSFNLGQEGHSGVAIVPQGGGNLQTLLVSDDIIINSPVQGRSGDWVYFNVTDVSDEDSPEYSARYFNVTDTDDITTLDDAAWTGSTVNVDSSRTLDYSVDATVDAVLLIQKQQGESEDKVLAYDALDPEGGAVELGTIPGLTGPVAAIAPIQQLLGPPTGMGPGRLYVHGQGTDQTLLYLDTRHSDSLVELIEADVDDAVINVQGGF</sequence>
<dbReference type="AlphaFoldDB" id="A0A4Z0WJ21"/>
<accession>A0A4Z0WJ21</accession>
<protein>
    <submittedName>
        <fullName evidence="2">Uncharacterized protein</fullName>
    </submittedName>
</protein>
<dbReference type="EMBL" id="SRMF01000001">
    <property type="protein sequence ID" value="TGG95165.1"/>
    <property type="molecule type" value="Genomic_DNA"/>
</dbReference>
<organism evidence="2 3">
    <name type="scientific">Natronospirillum operosum</name>
    <dbReference type="NCBI Taxonomy" id="2759953"/>
    <lineage>
        <taxon>Bacteria</taxon>
        <taxon>Pseudomonadati</taxon>
        <taxon>Pseudomonadota</taxon>
        <taxon>Gammaproteobacteria</taxon>
        <taxon>Oceanospirillales</taxon>
        <taxon>Natronospirillaceae</taxon>
        <taxon>Natronospirillum</taxon>
    </lineage>
</organism>
<comment type="caution">
    <text evidence="2">The sequence shown here is derived from an EMBL/GenBank/DDBJ whole genome shotgun (WGS) entry which is preliminary data.</text>
</comment>
<evidence type="ECO:0000256" key="1">
    <source>
        <dbReference type="SAM" id="SignalP"/>
    </source>
</evidence>
<dbReference type="SUPFAM" id="SSF82171">
    <property type="entry name" value="DPP6 N-terminal domain-like"/>
    <property type="match status" value="1"/>
</dbReference>
<feature type="signal peptide" evidence="1">
    <location>
        <begin position="1"/>
        <end position="19"/>
    </location>
</feature>
<reference evidence="2 3" key="1">
    <citation type="submission" date="2019-04" db="EMBL/GenBank/DDBJ databases">
        <title>Natronospirillum operosus gen. nov., sp. nov., a haloalkaliphilic satellite isolated from decaying biomass of laboratory culture of cyanobacterium Geitlerinema sp. and proposal of Natronospirillaceae fam. nov. and Saccharospirillaceae fam. nov.</title>
        <authorList>
            <person name="Kevbrin V."/>
            <person name="Boltyanskaya Y."/>
            <person name="Koziaeva V."/>
            <person name="Grouzdev D.S."/>
            <person name="Park M."/>
            <person name="Cho J."/>
        </authorList>
    </citation>
    <scope>NUCLEOTIDE SEQUENCE [LARGE SCALE GENOMIC DNA]</scope>
    <source>
        <strain evidence="2 3">G-116</strain>
    </source>
</reference>
<dbReference type="RefSeq" id="WP_135480612.1">
    <property type="nucleotide sequence ID" value="NZ_SRMF01000001.1"/>
</dbReference>
<gene>
    <name evidence="2" type="ORF">E4656_01720</name>
</gene>
<keyword evidence="3" id="KW-1185">Reference proteome</keyword>
<name>A0A4Z0WJ21_9GAMM</name>
<feature type="chain" id="PRO_5021241471" evidence="1">
    <location>
        <begin position="20"/>
        <end position="552"/>
    </location>
</feature>
<evidence type="ECO:0000313" key="3">
    <source>
        <dbReference type="Proteomes" id="UP000297475"/>
    </source>
</evidence>
<dbReference type="Proteomes" id="UP000297475">
    <property type="component" value="Unassembled WGS sequence"/>
</dbReference>
<evidence type="ECO:0000313" key="2">
    <source>
        <dbReference type="EMBL" id="TGG95165.1"/>
    </source>
</evidence>